<name>A0A024T980_9STRA</name>
<dbReference type="GeneID" id="20092335"/>
<sequence>MAEDPSIQAFLQSDKAMSTFRSVVDNPTYYHSHKTLLEPVLAYLSSLDKVGAAPQPRDVPTSTERIKDLYEAARMGDLTRVQVCVENGADVNWLGE</sequence>
<dbReference type="OrthoDB" id="684045at2759"/>
<dbReference type="AlphaFoldDB" id="A0A024T980"/>
<reference evidence="1" key="1">
    <citation type="submission" date="2013-12" db="EMBL/GenBank/DDBJ databases">
        <title>The Genome Sequence of Aphanomyces invadans NJM9701.</title>
        <authorList>
            <consortium name="The Broad Institute Genomics Platform"/>
            <person name="Russ C."/>
            <person name="Tyler B."/>
            <person name="van West P."/>
            <person name="Dieguez-Uribeondo J."/>
            <person name="Young S.K."/>
            <person name="Zeng Q."/>
            <person name="Gargeya S."/>
            <person name="Fitzgerald M."/>
            <person name="Abouelleil A."/>
            <person name="Alvarado L."/>
            <person name="Chapman S.B."/>
            <person name="Gainer-Dewar J."/>
            <person name="Goldberg J."/>
            <person name="Griggs A."/>
            <person name="Gujja S."/>
            <person name="Hansen M."/>
            <person name="Howarth C."/>
            <person name="Imamovic A."/>
            <person name="Ireland A."/>
            <person name="Larimer J."/>
            <person name="McCowan C."/>
            <person name="Murphy C."/>
            <person name="Pearson M."/>
            <person name="Poon T.W."/>
            <person name="Priest M."/>
            <person name="Roberts A."/>
            <person name="Saif S."/>
            <person name="Shea T."/>
            <person name="Sykes S."/>
            <person name="Wortman J."/>
            <person name="Nusbaum C."/>
            <person name="Birren B."/>
        </authorList>
    </citation>
    <scope>NUCLEOTIDE SEQUENCE [LARGE SCALE GENOMIC DNA]</scope>
    <source>
        <strain evidence="1">NJM9701</strain>
    </source>
</reference>
<dbReference type="EMBL" id="KI914249">
    <property type="protein sequence ID" value="ETV89877.1"/>
    <property type="molecule type" value="Genomic_DNA"/>
</dbReference>
<dbReference type="RefSeq" id="XP_008881492.1">
    <property type="nucleotide sequence ID" value="XM_008883270.1"/>
</dbReference>
<dbReference type="VEuPathDB" id="FungiDB:H310_15285"/>
<gene>
    <name evidence="1" type="ORF">H310_15285</name>
</gene>
<accession>A0A024T980</accession>
<evidence type="ECO:0000313" key="1">
    <source>
        <dbReference type="EMBL" id="ETV89877.1"/>
    </source>
</evidence>
<organism evidence="1">
    <name type="scientific">Aphanomyces invadans</name>
    <dbReference type="NCBI Taxonomy" id="157072"/>
    <lineage>
        <taxon>Eukaryota</taxon>
        <taxon>Sar</taxon>
        <taxon>Stramenopiles</taxon>
        <taxon>Oomycota</taxon>
        <taxon>Saprolegniomycetes</taxon>
        <taxon>Saprolegniales</taxon>
        <taxon>Verrucalvaceae</taxon>
        <taxon>Aphanomyces</taxon>
    </lineage>
</organism>
<proteinExistence type="predicted"/>
<feature type="non-terminal residue" evidence="1">
    <location>
        <position position="96"/>
    </location>
</feature>
<protein>
    <submittedName>
        <fullName evidence="1">Uncharacterized protein</fullName>
    </submittedName>
</protein>